<keyword evidence="10 11" id="KW-0012">Acyltransferase</keyword>
<evidence type="ECO:0000256" key="12">
    <source>
        <dbReference type="SAM" id="MobiDB-lite"/>
    </source>
</evidence>
<dbReference type="InterPro" id="IPR051085">
    <property type="entry name" value="MB_O-acyltransferase"/>
</dbReference>
<sequence length="518" mass="58564">MVFSSNVFLFLFLPIFLGLYYLVGTRYRNLLLLIASYVFYAWWRIDFLALFAAVTVFNYWIGLRIGAAGVRTKPAQRWLLLGVAVDLCVLGYFKYANFGVETFNAIFTQFGMEPFVITHILLPIGISFYIFESISYIIDVYRGDTPATRNLVDFAAFVAIFPHLIAGPVLRFRDLVDQFNHRTHTVDKFAEGCTRFMQGFIKKVFIADSIAPIADHCFALSDPTTGDAWLGALAYTAQLYFDFSGYSDMAIGLGLMMGFRFMENFNQPYISQSITEFWRRWHISLSTWLRDYLYISLGGNRGTTFQTYRNLFLTMLLGGLWHGANFTYIIWGAWHGAWLAIERALGVDAAPKVINPLRWAFTFLLVVIGWVIFRAENLDVAWRMYAAMFSFGELGLSELNRAQLTSLQIATLVLAYVVLAWFGIRQFHAKPLTGAPKARADEHVDANGPATAQPRSPQAAADDPAAIAYSPSGALVWQQTWMTQLPVLATRVALLLLFAASILKLSAQSFSPFLYFQF</sequence>
<evidence type="ECO:0000256" key="7">
    <source>
        <dbReference type="ARBA" id="ARBA00022841"/>
    </source>
</evidence>
<dbReference type="InterPro" id="IPR028362">
    <property type="entry name" value="AlgI"/>
</dbReference>
<feature type="transmembrane region" description="Helical" evidence="13">
    <location>
        <begin position="150"/>
        <end position="170"/>
    </location>
</feature>
<dbReference type="Pfam" id="PF03062">
    <property type="entry name" value="MBOAT"/>
    <property type="match status" value="1"/>
</dbReference>
<dbReference type="KEGG" id="poj:PtoMrB4_46270"/>
<evidence type="ECO:0000256" key="2">
    <source>
        <dbReference type="ARBA" id="ARBA00005182"/>
    </source>
</evidence>
<dbReference type="PIRSF" id="PIRSF500217">
    <property type="entry name" value="AlgI"/>
    <property type="match status" value="1"/>
</dbReference>
<comment type="similarity">
    <text evidence="3 11">Belongs to the membrane-bound acyltransferase family.</text>
</comment>
<dbReference type="RefSeq" id="WP_172434596.1">
    <property type="nucleotide sequence ID" value="NZ_AP022213.1"/>
</dbReference>
<comment type="subcellular location">
    <subcellularLocation>
        <location evidence="1">Cell inner membrane</location>
        <topology evidence="1">Multi-pass membrane protein</topology>
    </subcellularLocation>
</comment>
<evidence type="ECO:0000256" key="11">
    <source>
        <dbReference type="PIRNR" id="PIRNR016636"/>
    </source>
</evidence>
<evidence type="ECO:0000313" key="17">
    <source>
        <dbReference type="Proteomes" id="UP000515591"/>
    </source>
</evidence>
<proteinExistence type="inferred from homology"/>
<dbReference type="PANTHER" id="PTHR13285:SF23">
    <property type="entry name" value="TEICHOIC ACID D-ALANYLTRANSFERASE"/>
    <property type="match status" value="1"/>
</dbReference>
<dbReference type="PANTHER" id="PTHR13285">
    <property type="entry name" value="ACYLTRANSFERASE"/>
    <property type="match status" value="1"/>
</dbReference>
<keyword evidence="9 11" id="KW-0472">Membrane</keyword>
<dbReference type="GeneID" id="57399846"/>
<feature type="transmembrane region" description="Helical" evidence="13">
    <location>
        <begin position="7"/>
        <end position="24"/>
    </location>
</feature>
<dbReference type="GO" id="GO:0042121">
    <property type="term" value="P:alginic acid biosynthetic process"/>
    <property type="evidence" value="ECO:0007669"/>
    <property type="project" value="UniProtKB-UniRule"/>
</dbReference>
<protein>
    <recommendedName>
        <fullName evidence="11">Probable alginate O-acetylase</fullName>
        <ecNumber evidence="11">2.3.1.-</ecNumber>
    </recommendedName>
</protein>
<dbReference type="Proteomes" id="UP000501237">
    <property type="component" value="Chromosome"/>
</dbReference>
<feature type="transmembrane region" description="Helical" evidence="13">
    <location>
        <begin position="115"/>
        <end position="138"/>
    </location>
</feature>
<dbReference type="EMBL" id="AP022213">
    <property type="protein sequence ID" value="BBT18625.1"/>
    <property type="molecule type" value="Genomic_DNA"/>
</dbReference>
<evidence type="ECO:0000313" key="15">
    <source>
        <dbReference type="EMBL" id="BCA30650.1"/>
    </source>
</evidence>
<dbReference type="PIRSF" id="PIRSF016636">
    <property type="entry name" value="AlgI_DltB"/>
    <property type="match status" value="1"/>
</dbReference>
<feature type="transmembrane region" description="Helical" evidence="13">
    <location>
        <begin position="311"/>
        <end position="334"/>
    </location>
</feature>
<gene>
    <name evidence="15" type="primary">algI_2</name>
    <name evidence="14" type="synonym">algI</name>
    <name evidence="15" type="ORF">PtoMrB4_46270</name>
    <name evidence="14" type="ORF">WP8S17C03_46740</name>
</gene>
<feature type="transmembrane region" description="Helical" evidence="13">
    <location>
        <begin position="78"/>
        <end position="95"/>
    </location>
</feature>
<reference evidence="15 16" key="2">
    <citation type="journal article" date="2020" name="Microbiol. Resour. Announc.">
        <title>Complete genome sequence of Pseudomonas otitidis strain MrB4, isolated from Lake Biwa in Japan.</title>
        <authorList>
            <person name="Miyazaki K."/>
            <person name="Hase E."/>
            <person name="Maruya T."/>
        </authorList>
    </citation>
    <scope>NUCLEOTIDE SEQUENCE [LARGE SCALE GENOMIC DNA]</scope>
    <source>
        <strain evidence="15 16">MrB4</strain>
    </source>
</reference>
<feature type="region of interest" description="Disordered" evidence="12">
    <location>
        <begin position="438"/>
        <end position="458"/>
    </location>
</feature>
<keyword evidence="4 11" id="KW-1003">Cell membrane</keyword>
<evidence type="ECO:0000256" key="10">
    <source>
        <dbReference type="ARBA" id="ARBA00023315"/>
    </source>
</evidence>
<dbReference type="Proteomes" id="UP000515591">
    <property type="component" value="Chromosome"/>
</dbReference>
<evidence type="ECO:0000256" key="4">
    <source>
        <dbReference type="ARBA" id="ARBA00022475"/>
    </source>
</evidence>
<feature type="transmembrane region" description="Helical" evidence="13">
    <location>
        <begin position="354"/>
        <end position="373"/>
    </location>
</feature>
<organism evidence="15 16">
    <name type="scientific">Metapseudomonas otitidis</name>
    <dbReference type="NCBI Taxonomy" id="319939"/>
    <lineage>
        <taxon>Bacteria</taxon>
        <taxon>Pseudomonadati</taxon>
        <taxon>Pseudomonadota</taxon>
        <taxon>Gammaproteobacteria</taxon>
        <taxon>Pseudomonadales</taxon>
        <taxon>Pseudomonadaceae</taxon>
        <taxon>Metapseudomonas</taxon>
    </lineage>
</organism>
<feature type="transmembrane region" description="Helical" evidence="13">
    <location>
        <begin position="243"/>
        <end position="262"/>
    </location>
</feature>
<evidence type="ECO:0000256" key="13">
    <source>
        <dbReference type="SAM" id="Phobius"/>
    </source>
</evidence>
<dbReference type="AlphaFoldDB" id="A0A679GU24"/>
<evidence type="ECO:0000313" key="16">
    <source>
        <dbReference type="Proteomes" id="UP000501237"/>
    </source>
</evidence>
<dbReference type="EMBL" id="AP022642">
    <property type="protein sequence ID" value="BCA30650.1"/>
    <property type="molecule type" value="Genomic_DNA"/>
</dbReference>
<comment type="pathway">
    <text evidence="2 11">Glycan biosynthesis; alginate biosynthesis.</text>
</comment>
<feature type="transmembrane region" description="Helical" evidence="13">
    <location>
        <begin position="380"/>
        <end position="399"/>
    </location>
</feature>
<evidence type="ECO:0000256" key="5">
    <source>
        <dbReference type="ARBA" id="ARBA00022679"/>
    </source>
</evidence>
<dbReference type="InterPro" id="IPR024194">
    <property type="entry name" value="Ac/AlaTfrase_AlgI/DltB"/>
</dbReference>
<reference evidence="14 17" key="1">
    <citation type="submission" date="2019-12" db="EMBL/GenBank/DDBJ databases">
        <title>complete genome sequences of Pseudomonas otitidis str. WP8-S17-CRE-03 isolated from wastewater treatment plant effluent.</title>
        <authorList>
            <person name="Sekizuka T."/>
            <person name="Itokawa K."/>
            <person name="Yatsu K."/>
            <person name="Inamine Y."/>
            <person name="Kuroda M."/>
        </authorList>
    </citation>
    <scope>NUCLEOTIDE SEQUENCE [LARGE SCALE GENOMIC DNA]</scope>
    <source>
        <strain evidence="14 17">WP8-S17-CRE-03</strain>
    </source>
</reference>
<dbReference type="UniPathway" id="UPA00286"/>
<dbReference type="EC" id="2.3.1.-" evidence="11"/>
<evidence type="ECO:0000256" key="6">
    <source>
        <dbReference type="ARBA" id="ARBA00022692"/>
    </source>
</evidence>
<keyword evidence="7 11" id="KW-0016">Alginate biosynthesis</keyword>
<feature type="transmembrane region" description="Helical" evidence="13">
    <location>
        <begin position="492"/>
        <end position="516"/>
    </location>
</feature>
<evidence type="ECO:0000256" key="9">
    <source>
        <dbReference type="ARBA" id="ARBA00023136"/>
    </source>
</evidence>
<accession>A0A679GU24</accession>
<evidence type="ECO:0000256" key="8">
    <source>
        <dbReference type="ARBA" id="ARBA00022989"/>
    </source>
</evidence>
<feature type="transmembrane region" description="Helical" evidence="13">
    <location>
        <begin position="30"/>
        <end position="57"/>
    </location>
</feature>
<keyword evidence="6 11" id="KW-0812">Transmembrane</keyword>
<name>A0A679GU24_9GAMM</name>
<evidence type="ECO:0000313" key="14">
    <source>
        <dbReference type="EMBL" id="BBT18625.1"/>
    </source>
</evidence>
<dbReference type="GO" id="GO:0005886">
    <property type="term" value="C:plasma membrane"/>
    <property type="evidence" value="ECO:0007669"/>
    <property type="project" value="UniProtKB-SubCell"/>
</dbReference>
<evidence type="ECO:0000256" key="3">
    <source>
        <dbReference type="ARBA" id="ARBA00010323"/>
    </source>
</evidence>
<keyword evidence="8 13" id="KW-1133">Transmembrane helix</keyword>
<keyword evidence="5 11" id="KW-0808">Transferase</keyword>
<dbReference type="GO" id="GO:0016746">
    <property type="term" value="F:acyltransferase activity"/>
    <property type="evidence" value="ECO:0007669"/>
    <property type="project" value="UniProtKB-KW"/>
</dbReference>
<evidence type="ECO:0000256" key="1">
    <source>
        <dbReference type="ARBA" id="ARBA00004429"/>
    </source>
</evidence>
<feature type="transmembrane region" description="Helical" evidence="13">
    <location>
        <begin position="405"/>
        <end position="424"/>
    </location>
</feature>
<dbReference type="InterPro" id="IPR004299">
    <property type="entry name" value="MBOAT_fam"/>
</dbReference>
<keyword evidence="11" id="KW-0997">Cell inner membrane</keyword>